<feature type="domain" description="SGNH hydrolase-type esterase" evidence="4">
    <location>
        <begin position="32"/>
        <end position="207"/>
    </location>
</feature>
<feature type="chain" id="PRO_5046359649" evidence="3">
    <location>
        <begin position="24"/>
        <end position="254"/>
    </location>
</feature>
<dbReference type="InterPro" id="IPR037459">
    <property type="entry name" value="RhgT-like"/>
</dbReference>
<dbReference type="EMBL" id="JBHSCX010000003">
    <property type="protein sequence ID" value="MFC4361610.1"/>
    <property type="molecule type" value="Genomic_DNA"/>
</dbReference>
<evidence type="ECO:0000259" key="4">
    <source>
        <dbReference type="Pfam" id="PF13472"/>
    </source>
</evidence>
<evidence type="ECO:0000256" key="2">
    <source>
        <dbReference type="ARBA" id="ARBA00022801"/>
    </source>
</evidence>
<organism evidence="5 6">
    <name type="scientific">Simiduia curdlanivorans</name>
    <dbReference type="NCBI Taxonomy" id="1492769"/>
    <lineage>
        <taxon>Bacteria</taxon>
        <taxon>Pseudomonadati</taxon>
        <taxon>Pseudomonadota</taxon>
        <taxon>Gammaproteobacteria</taxon>
        <taxon>Cellvibrionales</taxon>
        <taxon>Cellvibrionaceae</taxon>
        <taxon>Simiduia</taxon>
    </lineage>
</organism>
<dbReference type="SUPFAM" id="SSF52266">
    <property type="entry name" value="SGNH hydrolase"/>
    <property type="match status" value="1"/>
</dbReference>
<dbReference type="CDD" id="cd01821">
    <property type="entry name" value="Rhamnogalacturan_acetylesterase_like"/>
    <property type="match status" value="1"/>
</dbReference>
<name>A0ABV8V137_9GAMM</name>
<accession>A0ABV8V137</accession>
<comment type="similarity">
    <text evidence="1">Belongs to the 'GDSL' lipolytic enzyme family.</text>
</comment>
<evidence type="ECO:0000313" key="5">
    <source>
        <dbReference type="EMBL" id="MFC4361610.1"/>
    </source>
</evidence>
<dbReference type="Gene3D" id="3.40.50.1110">
    <property type="entry name" value="SGNH hydrolase"/>
    <property type="match status" value="1"/>
</dbReference>
<gene>
    <name evidence="5" type="ORF">ACFOX3_04805</name>
</gene>
<comment type="caution">
    <text evidence="5">The sequence shown here is derived from an EMBL/GenBank/DDBJ whole genome shotgun (WGS) entry which is preliminary data.</text>
</comment>
<dbReference type="PANTHER" id="PTHR43695:SF1">
    <property type="entry name" value="RHAMNOGALACTURONAN ACETYLESTERASE"/>
    <property type="match status" value="1"/>
</dbReference>
<proteinExistence type="inferred from homology"/>
<protein>
    <submittedName>
        <fullName evidence="5">Rhamnogalacturonan acetylesterase</fullName>
    </submittedName>
</protein>
<keyword evidence="3" id="KW-0732">Signal</keyword>
<dbReference type="InterPro" id="IPR036514">
    <property type="entry name" value="SGNH_hydro_sf"/>
</dbReference>
<evidence type="ECO:0000313" key="6">
    <source>
        <dbReference type="Proteomes" id="UP001595840"/>
    </source>
</evidence>
<keyword evidence="2" id="KW-0378">Hydrolase</keyword>
<keyword evidence="6" id="KW-1185">Reference proteome</keyword>
<dbReference type="PANTHER" id="PTHR43695">
    <property type="entry name" value="PUTATIVE (AFU_ORTHOLOGUE AFUA_2G17250)-RELATED"/>
    <property type="match status" value="1"/>
</dbReference>
<evidence type="ECO:0000256" key="3">
    <source>
        <dbReference type="SAM" id="SignalP"/>
    </source>
</evidence>
<sequence>MKKIKFRWLLALAFFLLPLTGTANPMTLHMAGDSTMAEKDVKDYPETGWGQPFSVFFDEQVRVINYAKNGRSTRTFIGEGRWQTLIDAVAPGDYVFIQFGHNDESKNKQDRYTSPEQFYNNLANFVQDTRAKKAIPILLTPVTRRYFNGSEIKETHAQYSALTRKLALEEKVVLIDMDTLTRAHFSAQGDEASKLRFMHLAPGLHPNYPKGVTDDTHFNELGAREAAQLVLQDLKRQGHPLAQRLRAPDPKHLQ</sequence>
<dbReference type="Pfam" id="PF13472">
    <property type="entry name" value="Lipase_GDSL_2"/>
    <property type="match status" value="1"/>
</dbReference>
<evidence type="ECO:0000256" key="1">
    <source>
        <dbReference type="ARBA" id="ARBA00008668"/>
    </source>
</evidence>
<feature type="signal peptide" evidence="3">
    <location>
        <begin position="1"/>
        <end position="23"/>
    </location>
</feature>
<dbReference type="InterPro" id="IPR013830">
    <property type="entry name" value="SGNH_hydro"/>
</dbReference>
<dbReference type="Proteomes" id="UP001595840">
    <property type="component" value="Unassembled WGS sequence"/>
</dbReference>
<dbReference type="RefSeq" id="WP_290259452.1">
    <property type="nucleotide sequence ID" value="NZ_JAUFQG010000004.1"/>
</dbReference>
<reference evidence="6" key="1">
    <citation type="journal article" date="2019" name="Int. J. Syst. Evol. Microbiol.">
        <title>The Global Catalogue of Microorganisms (GCM) 10K type strain sequencing project: providing services to taxonomists for standard genome sequencing and annotation.</title>
        <authorList>
            <consortium name="The Broad Institute Genomics Platform"/>
            <consortium name="The Broad Institute Genome Sequencing Center for Infectious Disease"/>
            <person name="Wu L."/>
            <person name="Ma J."/>
        </authorList>
    </citation>
    <scope>NUCLEOTIDE SEQUENCE [LARGE SCALE GENOMIC DNA]</scope>
    <source>
        <strain evidence="6">CECT 8570</strain>
    </source>
</reference>